<feature type="repeat" description="ANK" evidence="1">
    <location>
        <begin position="437"/>
        <end position="469"/>
    </location>
</feature>
<dbReference type="SUPFAM" id="SSF48403">
    <property type="entry name" value="Ankyrin repeat"/>
    <property type="match status" value="1"/>
</dbReference>
<dbReference type="SMART" id="SM00248">
    <property type="entry name" value="ANK"/>
    <property type="match status" value="3"/>
</dbReference>
<dbReference type="Pfam" id="PF06985">
    <property type="entry name" value="HET"/>
    <property type="match status" value="1"/>
</dbReference>
<dbReference type="InterPro" id="IPR036770">
    <property type="entry name" value="Ankyrin_rpt-contain_sf"/>
</dbReference>
<name>A0AAJ0F1G1_9PEZI</name>
<dbReference type="InterPro" id="IPR002110">
    <property type="entry name" value="Ankyrin_rpt"/>
</dbReference>
<dbReference type="InterPro" id="IPR052895">
    <property type="entry name" value="HetReg/Transcr_Mod"/>
</dbReference>
<feature type="repeat" description="ANK" evidence="1">
    <location>
        <begin position="369"/>
        <end position="393"/>
    </location>
</feature>
<proteinExistence type="predicted"/>
<evidence type="ECO:0000313" key="3">
    <source>
        <dbReference type="EMBL" id="KAK1751181.1"/>
    </source>
</evidence>
<dbReference type="PROSITE" id="PS50088">
    <property type="entry name" value="ANK_REPEAT"/>
    <property type="match status" value="2"/>
</dbReference>
<dbReference type="Proteomes" id="UP001239445">
    <property type="component" value="Unassembled WGS sequence"/>
</dbReference>
<accession>A0AAJ0F1G1</accession>
<evidence type="ECO:0000259" key="2">
    <source>
        <dbReference type="Pfam" id="PF06985"/>
    </source>
</evidence>
<dbReference type="PROSITE" id="PS50297">
    <property type="entry name" value="ANK_REP_REGION"/>
    <property type="match status" value="2"/>
</dbReference>
<dbReference type="EMBL" id="MU839843">
    <property type="protein sequence ID" value="KAK1751181.1"/>
    <property type="molecule type" value="Genomic_DNA"/>
</dbReference>
<reference evidence="3" key="1">
    <citation type="submission" date="2023-06" db="EMBL/GenBank/DDBJ databases">
        <title>Genome-scale phylogeny and comparative genomics of the fungal order Sordariales.</title>
        <authorList>
            <consortium name="Lawrence Berkeley National Laboratory"/>
            <person name="Hensen N."/>
            <person name="Bonometti L."/>
            <person name="Westerberg I."/>
            <person name="Brannstrom I.O."/>
            <person name="Guillou S."/>
            <person name="Cros-Aarteil S."/>
            <person name="Calhoun S."/>
            <person name="Haridas S."/>
            <person name="Kuo A."/>
            <person name="Mondo S."/>
            <person name="Pangilinan J."/>
            <person name="Riley R."/>
            <person name="Labutti K."/>
            <person name="Andreopoulos B."/>
            <person name="Lipzen A."/>
            <person name="Chen C."/>
            <person name="Yanf M."/>
            <person name="Daum C."/>
            <person name="Ng V."/>
            <person name="Clum A."/>
            <person name="Steindorff A."/>
            <person name="Ohm R."/>
            <person name="Martin F."/>
            <person name="Silar P."/>
            <person name="Natvig D."/>
            <person name="Lalanne C."/>
            <person name="Gautier V."/>
            <person name="Ament-Velasquez S.L."/>
            <person name="Kruys A."/>
            <person name="Hutchinson M.I."/>
            <person name="Powell A.J."/>
            <person name="Barry K."/>
            <person name="Miller A.N."/>
            <person name="Grigoriev I.V."/>
            <person name="Debuchy R."/>
            <person name="Gladieux P."/>
            <person name="Thoren M.H."/>
            <person name="Johannesson H."/>
        </authorList>
    </citation>
    <scope>NUCLEOTIDE SEQUENCE</scope>
    <source>
        <strain evidence="3">PSN4</strain>
    </source>
</reference>
<dbReference type="Pfam" id="PF12796">
    <property type="entry name" value="Ank_2"/>
    <property type="match status" value="1"/>
</dbReference>
<dbReference type="PANTHER" id="PTHR24148:SF78">
    <property type="entry name" value="HETEROKARYON INCOMPATIBILITY DOMAIN-CONTAINING PROTEIN"/>
    <property type="match status" value="1"/>
</dbReference>
<dbReference type="PANTHER" id="PTHR24148">
    <property type="entry name" value="ANKYRIN REPEAT DOMAIN-CONTAINING PROTEIN 39 HOMOLOG-RELATED"/>
    <property type="match status" value="1"/>
</dbReference>
<keyword evidence="1" id="KW-0040">ANK repeat</keyword>
<keyword evidence="4" id="KW-1185">Reference proteome</keyword>
<dbReference type="Pfam" id="PF00023">
    <property type="entry name" value="Ank"/>
    <property type="match status" value="1"/>
</dbReference>
<evidence type="ECO:0000256" key="1">
    <source>
        <dbReference type="PROSITE-ProRule" id="PRU00023"/>
    </source>
</evidence>
<gene>
    <name evidence="3" type="ORF">QBC47DRAFT_435036</name>
</gene>
<dbReference type="InterPro" id="IPR010730">
    <property type="entry name" value="HET"/>
</dbReference>
<dbReference type="AlphaFoldDB" id="A0AAJ0F1G1"/>
<protein>
    <submittedName>
        <fullName evidence="3">Heterokaryon incompatibility protein-domain-containing protein</fullName>
    </submittedName>
</protein>
<feature type="domain" description="Heterokaryon incompatibility" evidence="2">
    <location>
        <begin position="54"/>
        <end position="209"/>
    </location>
</feature>
<comment type="caution">
    <text evidence="3">The sequence shown here is derived from an EMBL/GenBank/DDBJ whole genome shotgun (WGS) entry which is preliminary data.</text>
</comment>
<organism evidence="3 4">
    <name type="scientific">Echria macrotheca</name>
    <dbReference type="NCBI Taxonomy" id="438768"/>
    <lineage>
        <taxon>Eukaryota</taxon>
        <taxon>Fungi</taxon>
        <taxon>Dikarya</taxon>
        <taxon>Ascomycota</taxon>
        <taxon>Pezizomycotina</taxon>
        <taxon>Sordariomycetes</taxon>
        <taxon>Sordariomycetidae</taxon>
        <taxon>Sordariales</taxon>
        <taxon>Schizotheciaceae</taxon>
        <taxon>Echria</taxon>
    </lineage>
</organism>
<dbReference type="Gene3D" id="1.25.40.20">
    <property type="entry name" value="Ankyrin repeat-containing domain"/>
    <property type="match status" value="1"/>
</dbReference>
<evidence type="ECO:0000313" key="4">
    <source>
        <dbReference type="Proteomes" id="UP001239445"/>
    </source>
</evidence>
<sequence length="496" mass="56330">MDAQSQPFQYGPLDLDRPAFRLLRILKGRGWVVSCELFSAYLTEGNERQEAISYEALSYVWGTTERGLKYIEVNGRQFQITNNLHEALQRLRLEDEDRIIWVDAVCIDQDNEKERGHQVRHMGDIYKKADRVLYWLGLSTYETEFCLGALKTLQEASRSVAHSQWTLVRWANFWQSLDTGYCNRPSLQREGLRILCDRPWFRRVWILQEVAKSRAAEVYCGKSSVSARMFSLAPFLMGFQPGTHVQAIFDMMPGPFRKDSWFGKNTGLYTLLMNFGGAEAKDSRDLVYALLGMSSDGINDILPDYGRSEEDLMKILAHYFFHVDLDLFPASNMPSTMREFCTRLPEMSKVALEIAAGMEKSEVESKNIYGETPLHLAAKMGWTNVASVLLDPGRAQVDSRDNGLYTPLMRALFDGHEEVADALVTRFQADVNARSGFGETPLFAAVESGMQSAVELLIRYHANVRYSTERGKTALCKQQQGGGQIKSAILIKLRWG</sequence>